<protein>
    <submittedName>
        <fullName evidence="1">Uncharacterized protein</fullName>
    </submittedName>
</protein>
<dbReference type="RefSeq" id="WP_012897393.1">
    <property type="nucleotide sequence ID" value="NZ_LKLJ01000002.1"/>
</dbReference>
<gene>
    <name evidence="1" type="ORF">LMG9449_0559</name>
</gene>
<dbReference type="PATRIC" id="fig|1360.109.peg.611"/>
<dbReference type="AlphaFoldDB" id="A0A0V8E5B8"/>
<dbReference type="EMBL" id="LKLS01000060">
    <property type="protein sequence ID" value="KSU20824.1"/>
    <property type="molecule type" value="Genomic_DNA"/>
</dbReference>
<evidence type="ECO:0000313" key="1">
    <source>
        <dbReference type="EMBL" id="KSU20824.1"/>
    </source>
</evidence>
<proteinExistence type="predicted"/>
<sequence length="143" mass="15424">MKLKKFLVLGTVIALGTSGLSGFTYVPGFSPKKVSAASISYNHNHAGYKCYKITTYMPASKVKTLVSQGNKITNATNWAAALGGAYKGWIGALSFVYGQNVQAQLAPFRAAAKKSKGVEYSYIYHDSLYTTASYSSNYSFTAK</sequence>
<reference evidence="2" key="1">
    <citation type="submission" date="2015-10" db="EMBL/GenBank/DDBJ databases">
        <title>Draft Genome Sequences of 11 Lactococcus lactis subspecies cremoris strains.</title>
        <authorList>
            <person name="Wels M."/>
            <person name="Backus L."/>
            <person name="Boekhorst J."/>
            <person name="Dijkstra A."/>
            <person name="Beerthuizen M."/>
            <person name="Kelly W."/>
            <person name="Siezen R."/>
            <person name="Bachmann H."/>
            <person name="Van Hijum S."/>
        </authorList>
    </citation>
    <scope>NUCLEOTIDE SEQUENCE [LARGE SCALE GENOMIC DNA]</scope>
    <source>
        <strain evidence="2">LMG9449</strain>
    </source>
</reference>
<evidence type="ECO:0000313" key="2">
    <source>
        <dbReference type="Proteomes" id="UP000053612"/>
    </source>
</evidence>
<organism evidence="1 2">
    <name type="scientific">Lactococcus lactis subsp. lactis</name>
    <name type="common">Streptococcus lactis</name>
    <dbReference type="NCBI Taxonomy" id="1360"/>
    <lineage>
        <taxon>Bacteria</taxon>
        <taxon>Bacillati</taxon>
        <taxon>Bacillota</taxon>
        <taxon>Bacilli</taxon>
        <taxon>Lactobacillales</taxon>
        <taxon>Streptococcaceae</taxon>
        <taxon>Lactococcus</taxon>
    </lineage>
</organism>
<accession>A0A0V8E5B8</accession>
<name>A0A0V8E5B8_LACLL</name>
<dbReference type="Proteomes" id="UP000053612">
    <property type="component" value="Unassembled WGS sequence"/>
</dbReference>
<comment type="caution">
    <text evidence="1">The sequence shown here is derived from an EMBL/GenBank/DDBJ whole genome shotgun (WGS) entry which is preliminary data.</text>
</comment>